<comment type="similarity">
    <text evidence="1">Belongs to the oxygen-dependent FAD-linked oxidoreductase family.</text>
</comment>
<dbReference type="InterPro" id="IPR036318">
    <property type="entry name" value="FAD-bd_PCMH-like_sf"/>
</dbReference>
<dbReference type="InterPro" id="IPR050416">
    <property type="entry name" value="FAD-linked_Oxidoreductase"/>
</dbReference>
<feature type="non-terminal residue" evidence="6">
    <location>
        <position position="1"/>
    </location>
</feature>
<name>A0A6A7B6A7_9PLEO</name>
<dbReference type="Proteomes" id="UP000799423">
    <property type="component" value="Unassembled WGS sequence"/>
</dbReference>
<dbReference type="Gene3D" id="3.30.465.10">
    <property type="match status" value="1"/>
</dbReference>
<evidence type="ECO:0000256" key="3">
    <source>
        <dbReference type="ARBA" id="ARBA00022827"/>
    </source>
</evidence>
<evidence type="ECO:0000313" key="6">
    <source>
        <dbReference type="EMBL" id="KAF2849955.1"/>
    </source>
</evidence>
<evidence type="ECO:0000256" key="4">
    <source>
        <dbReference type="ARBA" id="ARBA00023002"/>
    </source>
</evidence>
<protein>
    <recommendedName>
        <fullName evidence="5">FAD linked oxidase N-terminal domain-containing protein</fullName>
    </recommendedName>
</protein>
<dbReference type="PANTHER" id="PTHR42973">
    <property type="entry name" value="BINDING OXIDOREDUCTASE, PUTATIVE (AFU_ORTHOLOGUE AFUA_1G17690)-RELATED"/>
    <property type="match status" value="1"/>
</dbReference>
<evidence type="ECO:0000313" key="7">
    <source>
        <dbReference type="Proteomes" id="UP000799423"/>
    </source>
</evidence>
<proteinExistence type="inferred from homology"/>
<evidence type="ECO:0000256" key="2">
    <source>
        <dbReference type="ARBA" id="ARBA00022630"/>
    </source>
</evidence>
<keyword evidence="7" id="KW-1185">Reference proteome</keyword>
<sequence length="136" mass="14324">FAVRGRGHSPVVRASSINGGVFISRPCSIQGDGPGSRAIRAGRKWIDVSKAFDVKGIAVTGCRDSAVGVSGLTLSGGIVLLTTRFSFVRSNVIEYELVLANGTVETASESIDAVLWRALKGGSNYFGIMSRFTARS</sequence>
<feature type="non-terminal residue" evidence="6">
    <location>
        <position position="136"/>
    </location>
</feature>
<evidence type="ECO:0000259" key="5">
    <source>
        <dbReference type="Pfam" id="PF01565"/>
    </source>
</evidence>
<dbReference type="OrthoDB" id="2151789at2759"/>
<keyword evidence="3" id="KW-0274">FAD</keyword>
<accession>A0A6A7B6A7</accession>
<dbReference type="AlphaFoldDB" id="A0A6A7B6A7"/>
<gene>
    <name evidence="6" type="ORF">T440DRAFT_358872</name>
</gene>
<evidence type="ECO:0000256" key="1">
    <source>
        <dbReference type="ARBA" id="ARBA00005466"/>
    </source>
</evidence>
<feature type="domain" description="FAD linked oxidase N-terminal" evidence="5">
    <location>
        <begin position="2"/>
        <end position="107"/>
    </location>
</feature>
<dbReference type="EMBL" id="MU006309">
    <property type="protein sequence ID" value="KAF2849955.1"/>
    <property type="molecule type" value="Genomic_DNA"/>
</dbReference>
<dbReference type="PANTHER" id="PTHR42973:SF4">
    <property type="entry name" value="FAD BINDING DOMAIN PROTEIN"/>
    <property type="match status" value="1"/>
</dbReference>
<dbReference type="InterPro" id="IPR016169">
    <property type="entry name" value="FAD-bd_PCMH_sub2"/>
</dbReference>
<reference evidence="6" key="1">
    <citation type="submission" date="2020-01" db="EMBL/GenBank/DDBJ databases">
        <authorList>
            <consortium name="DOE Joint Genome Institute"/>
            <person name="Haridas S."/>
            <person name="Albert R."/>
            <person name="Binder M."/>
            <person name="Bloem J."/>
            <person name="Labutti K."/>
            <person name="Salamov A."/>
            <person name="Andreopoulos B."/>
            <person name="Baker S.E."/>
            <person name="Barry K."/>
            <person name="Bills G."/>
            <person name="Bluhm B.H."/>
            <person name="Cannon C."/>
            <person name="Castanera R."/>
            <person name="Culley D.E."/>
            <person name="Daum C."/>
            <person name="Ezra D."/>
            <person name="Gonzalez J.B."/>
            <person name="Henrissat B."/>
            <person name="Kuo A."/>
            <person name="Liang C."/>
            <person name="Lipzen A."/>
            <person name="Lutzoni F."/>
            <person name="Magnuson J."/>
            <person name="Mondo S."/>
            <person name="Nolan M."/>
            <person name="Ohm R."/>
            <person name="Pangilinan J."/>
            <person name="Park H.-J."/>
            <person name="Ramirez L."/>
            <person name="Alfaro M."/>
            <person name="Sun H."/>
            <person name="Tritt A."/>
            <person name="Yoshinaga Y."/>
            <person name="Zwiers L.-H."/>
            <person name="Turgeon B.G."/>
            <person name="Goodwin S.B."/>
            <person name="Spatafora J.W."/>
            <person name="Crous P.W."/>
            <person name="Grigoriev I.V."/>
        </authorList>
    </citation>
    <scope>NUCLEOTIDE SEQUENCE</scope>
    <source>
        <strain evidence="6">IPT5</strain>
    </source>
</reference>
<dbReference type="SUPFAM" id="SSF56176">
    <property type="entry name" value="FAD-binding/transporter-associated domain-like"/>
    <property type="match status" value="1"/>
</dbReference>
<dbReference type="Pfam" id="PF01565">
    <property type="entry name" value="FAD_binding_4"/>
    <property type="match status" value="1"/>
</dbReference>
<dbReference type="InterPro" id="IPR006094">
    <property type="entry name" value="Oxid_FAD_bind_N"/>
</dbReference>
<keyword evidence="4" id="KW-0560">Oxidoreductase</keyword>
<dbReference type="GO" id="GO:0016491">
    <property type="term" value="F:oxidoreductase activity"/>
    <property type="evidence" value="ECO:0007669"/>
    <property type="project" value="UniProtKB-KW"/>
</dbReference>
<organism evidence="6 7">
    <name type="scientific">Plenodomus tracheiphilus IPT5</name>
    <dbReference type="NCBI Taxonomy" id="1408161"/>
    <lineage>
        <taxon>Eukaryota</taxon>
        <taxon>Fungi</taxon>
        <taxon>Dikarya</taxon>
        <taxon>Ascomycota</taxon>
        <taxon>Pezizomycotina</taxon>
        <taxon>Dothideomycetes</taxon>
        <taxon>Pleosporomycetidae</taxon>
        <taxon>Pleosporales</taxon>
        <taxon>Pleosporineae</taxon>
        <taxon>Leptosphaeriaceae</taxon>
        <taxon>Plenodomus</taxon>
    </lineage>
</organism>
<keyword evidence="2" id="KW-0285">Flavoprotein</keyword>
<dbReference type="GO" id="GO:0050660">
    <property type="term" value="F:flavin adenine dinucleotide binding"/>
    <property type="evidence" value="ECO:0007669"/>
    <property type="project" value="InterPro"/>
</dbReference>